<organism evidence="2 3">
    <name type="scientific">Symbiochloris irregularis</name>
    <dbReference type="NCBI Taxonomy" id="706552"/>
    <lineage>
        <taxon>Eukaryota</taxon>
        <taxon>Viridiplantae</taxon>
        <taxon>Chlorophyta</taxon>
        <taxon>core chlorophytes</taxon>
        <taxon>Trebouxiophyceae</taxon>
        <taxon>Trebouxiales</taxon>
        <taxon>Trebouxiaceae</taxon>
        <taxon>Symbiochloris</taxon>
    </lineage>
</organism>
<reference evidence="2 3" key="1">
    <citation type="journal article" date="2024" name="Nat. Commun.">
        <title>Phylogenomics reveals the evolutionary origins of lichenization in chlorophyte algae.</title>
        <authorList>
            <person name="Puginier C."/>
            <person name="Libourel C."/>
            <person name="Otte J."/>
            <person name="Skaloud P."/>
            <person name="Haon M."/>
            <person name="Grisel S."/>
            <person name="Petersen M."/>
            <person name="Berrin J.G."/>
            <person name="Delaux P.M."/>
            <person name="Dal Grande F."/>
            <person name="Keller J."/>
        </authorList>
    </citation>
    <scope>NUCLEOTIDE SEQUENCE [LARGE SCALE GENOMIC DNA]</scope>
    <source>
        <strain evidence="2 3">SAG 2036</strain>
    </source>
</reference>
<dbReference type="AlphaFoldDB" id="A0AAW1PIJ0"/>
<dbReference type="EMBL" id="JALJOQ010000021">
    <property type="protein sequence ID" value="KAK9809349.1"/>
    <property type="molecule type" value="Genomic_DNA"/>
</dbReference>
<evidence type="ECO:0000313" key="2">
    <source>
        <dbReference type="EMBL" id="KAK9809349.1"/>
    </source>
</evidence>
<gene>
    <name evidence="2" type="ORF">WJX73_008074</name>
</gene>
<protein>
    <submittedName>
        <fullName evidence="2">Uncharacterized protein</fullName>
    </submittedName>
</protein>
<evidence type="ECO:0000313" key="3">
    <source>
        <dbReference type="Proteomes" id="UP001465755"/>
    </source>
</evidence>
<proteinExistence type="predicted"/>
<feature type="compositionally biased region" description="Basic residues" evidence="1">
    <location>
        <begin position="1"/>
        <end position="12"/>
    </location>
</feature>
<feature type="region of interest" description="Disordered" evidence="1">
    <location>
        <begin position="1"/>
        <end position="24"/>
    </location>
</feature>
<dbReference type="Proteomes" id="UP001465755">
    <property type="component" value="Unassembled WGS sequence"/>
</dbReference>
<name>A0AAW1PIJ0_9CHLO</name>
<comment type="caution">
    <text evidence="2">The sequence shown here is derived from an EMBL/GenBank/DDBJ whole genome shotgun (WGS) entry which is preliminary data.</text>
</comment>
<sequence>MKRLGHTLRRPHSSGQQWHQPGSGRLLIEGSDCFHAKYPPSEAWLHNAAATAPQPATASPAMMWNPRDCGVVSNGRGTLGATLGGPRSTTGGDPGRESTLPGLPQAPPAGDPLGEPSRRHPRITAGHHLEFECGHCEPTGPHQASPGSPEETSHSGVTTSADAAVPPQWPDADWATVLQIYGAKGVHKGIIVLLHRVLLGRGVRLSQHCMSFHVHSL</sequence>
<accession>A0AAW1PIJ0</accession>
<feature type="region of interest" description="Disordered" evidence="1">
    <location>
        <begin position="75"/>
        <end position="121"/>
    </location>
</feature>
<feature type="region of interest" description="Disordered" evidence="1">
    <location>
        <begin position="134"/>
        <end position="163"/>
    </location>
</feature>
<evidence type="ECO:0000256" key="1">
    <source>
        <dbReference type="SAM" id="MobiDB-lite"/>
    </source>
</evidence>
<keyword evidence="3" id="KW-1185">Reference proteome</keyword>